<dbReference type="InterPro" id="IPR027482">
    <property type="entry name" value="Sec1-like_dom2"/>
</dbReference>
<reference evidence="2" key="2">
    <citation type="submission" date="2023-05" db="EMBL/GenBank/DDBJ databases">
        <authorList>
            <consortium name="Lawrence Berkeley National Laboratory"/>
            <person name="Steindorff A."/>
            <person name="Hensen N."/>
            <person name="Bonometti L."/>
            <person name="Westerberg I."/>
            <person name="Brannstrom I.O."/>
            <person name="Guillou S."/>
            <person name="Cros-Aarteil S."/>
            <person name="Calhoun S."/>
            <person name="Haridas S."/>
            <person name="Kuo A."/>
            <person name="Mondo S."/>
            <person name="Pangilinan J."/>
            <person name="Riley R."/>
            <person name="Labutti K."/>
            <person name="Andreopoulos B."/>
            <person name="Lipzen A."/>
            <person name="Chen C."/>
            <person name="Yanf M."/>
            <person name="Daum C."/>
            <person name="Ng V."/>
            <person name="Clum A."/>
            <person name="Ohm R."/>
            <person name="Martin F."/>
            <person name="Silar P."/>
            <person name="Natvig D."/>
            <person name="Lalanne C."/>
            <person name="Gautier V."/>
            <person name="Ament-Velasquez S.L."/>
            <person name="Kruys A."/>
            <person name="Hutchinson M.I."/>
            <person name="Powell A.J."/>
            <person name="Barry K."/>
            <person name="Miller A.N."/>
            <person name="Grigoriev I.V."/>
            <person name="Debuchy R."/>
            <person name="Gladieux P."/>
            <person name="Thoren M.H."/>
            <person name="Johannesson H."/>
        </authorList>
    </citation>
    <scope>NUCLEOTIDE SEQUENCE</scope>
    <source>
        <strain evidence="2">PSN293</strain>
    </source>
</reference>
<accession>A0AAN6YIZ1</accession>
<dbReference type="Gene3D" id="3.90.830.10">
    <property type="entry name" value="Syntaxin Binding Protein 1, Chain A, domain 2"/>
    <property type="match status" value="1"/>
</dbReference>
<dbReference type="InterPro" id="IPR036045">
    <property type="entry name" value="Sec1-like_sf"/>
</dbReference>
<sequence>MPAEESRESLRDKQITSLKRILSLNEDPNSDVLKNGLPWKVLVYDDLGRSVISPVLGVSDLRALGVTLHLHISSTRAPIPDVGVVYLVEPTAENLKAITNDLQKGLYETAYINFLSSIPRPLLEDFAAQTAATSTSEMISAIFDQHLNYISLEPDLFSLAMEKEHTYYALNSAVTTDEALTAMVEKIVTGLFSVVATMGVLPIIRCARNSAAEMIATRLDRRLRDLYLSQKDNMFGNRQTSSPASRPVMILCGREVDLVPMLAHSWSYQSLLYDVLKVHLNRVTLETPIDPQNPARGSTKKTYDLESTDYFWQENACLPFPHAAENIDGELSKYKEETSQLMKNTGVTNFEDLENENNANAQHLKNVVHQIPELQRRKKTLDNHMALLTAILGEIQARHLDNFYQLEQNVMKQTKAQVLELIKGDGKPGDKLRFFIIWYLSTEQDVTRQEWLHFDEALKEAGCDTTCLTYIRQVRATTKMTQLTTVNNAGSSAQQQAGSSRLFDRFSNLTAGLTDRLKETGVPTDALSSNVASLLGGIKNFLPVHNDLTVTKLVEAVMDPSNGNTQALEKTEGWLYFDPRSSTARGTMPQASALRAQAGNSAVPGGLPGMPGPGTGASFGQRRQGFSEAIVFMVGGGSMEEYSNLKDWAARPGSTRKITYGATELINASTFITEELGKLGDEIPK</sequence>
<dbReference type="PIRSF" id="PIRSF005715">
    <property type="entry name" value="VPS45_Sec1"/>
    <property type="match status" value="1"/>
</dbReference>
<dbReference type="Gene3D" id="1.25.40.60">
    <property type="match status" value="1"/>
</dbReference>
<dbReference type="PANTHER" id="PTHR11679">
    <property type="entry name" value="VESICLE PROTEIN SORTING-ASSOCIATED"/>
    <property type="match status" value="1"/>
</dbReference>
<keyword evidence="3" id="KW-1185">Reference proteome</keyword>
<comment type="caution">
    <text evidence="2">The sequence shown here is derived from an EMBL/GenBank/DDBJ whole genome shotgun (WGS) entry which is preliminary data.</text>
</comment>
<protein>
    <submittedName>
        <fullName evidence="2">Sec1-like protein</fullName>
    </submittedName>
</protein>
<dbReference type="Gene3D" id="3.40.50.1910">
    <property type="match status" value="1"/>
</dbReference>
<evidence type="ECO:0000313" key="3">
    <source>
        <dbReference type="Proteomes" id="UP001301769"/>
    </source>
</evidence>
<reference evidence="2" key="1">
    <citation type="journal article" date="2023" name="Mol. Phylogenet. Evol.">
        <title>Genome-scale phylogeny and comparative genomics of the fungal order Sordariales.</title>
        <authorList>
            <person name="Hensen N."/>
            <person name="Bonometti L."/>
            <person name="Westerberg I."/>
            <person name="Brannstrom I.O."/>
            <person name="Guillou S."/>
            <person name="Cros-Aarteil S."/>
            <person name="Calhoun S."/>
            <person name="Haridas S."/>
            <person name="Kuo A."/>
            <person name="Mondo S."/>
            <person name="Pangilinan J."/>
            <person name="Riley R."/>
            <person name="LaButti K."/>
            <person name="Andreopoulos B."/>
            <person name="Lipzen A."/>
            <person name="Chen C."/>
            <person name="Yan M."/>
            <person name="Daum C."/>
            <person name="Ng V."/>
            <person name="Clum A."/>
            <person name="Steindorff A."/>
            <person name="Ohm R.A."/>
            <person name="Martin F."/>
            <person name="Silar P."/>
            <person name="Natvig D.O."/>
            <person name="Lalanne C."/>
            <person name="Gautier V."/>
            <person name="Ament-Velasquez S.L."/>
            <person name="Kruys A."/>
            <person name="Hutchinson M.I."/>
            <person name="Powell A.J."/>
            <person name="Barry K."/>
            <person name="Miller A.N."/>
            <person name="Grigoriev I.V."/>
            <person name="Debuchy R."/>
            <person name="Gladieux P."/>
            <person name="Hiltunen Thoren M."/>
            <person name="Johannesson H."/>
        </authorList>
    </citation>
    <scope>NUCLEOTIDE SEQUENCE</scope>
    <source>
        <strain evidence="2">PSN293</strain>
    </source>
</reference>
<organism evidence="2 3">
    <name type="scientific">Rhypophila decipiens</name>
    <dbReference type="NCBI Taxonomy" id="261697"/>
    <lineage>
        <taxon>Eukaryota</taxon>
        <taxon>Fungi</taxon>
        <taxon>Dikarya</taxon>
        <taxon>Ascomycota</taxon>
        <taxon>Pezizomycotina</taxon>
        <taxon>Sordariomycetes</taxon>
        <taxon>Sordariomycetidae</taxon>
        <taxon>Sordariales</taxon>
        <taxon>Naviculisporaceae</taxon>
        <taxon>Rhypophila</taxon>
    </lineage>
</organism>
<name>A0AAN6YIZ1_9PEZI</name>
<evidence type="ECO:0000256" key="1">
    <source>
        <dbReference type="ARBA" id="ARBA00009884"/>
    </source>
</evidence>
<dbReference type="InterPro" id="IPR001619">
    <property type="entry name" value="Sec1-like"/>
</dbReference>
<dbReference type="Pfam" id="PF00995">
    <property type="entry name" value="Sec1"/>
    <property type="match status" value="1"/>
</dbReference>
<dbReference type="Proteomes" id="UP001301769">
    <property type="component" value="Unassembled WGS sequence"/>
</dbReference>
<dbReference type="SUPFAM" id="SSF56815">
    <property type="entry name" value="Sec1/munc18-like (SM) proteins"/>
    <property type="match status" value="1"/>
</dbReference>
<dbReference type="Gene3D" id="3.40.50.2060">
    <property type="match status" value="1"/>
</dbReference>
<dbReference type="InterPro" id="IPR043154">
    <property type="entry name" value="Sec-1-like_dom1"/>
</dbReference>
<evidence type="ECO:0000313" key="2">
    <source>
        <dbReference type="EMBL" id="KAK4219581.1"/>
    </source>
</evidence>
<dbReference type="EMBL" id="MU858047">
    <property type="protein sequence ID" value="KAK4219581.1"/>
    <property type="molecule type" value="Genomic_DNA"/>
</dbReference>
<dbReference type="GO" id="GO:0016192">
    <property type="term" value="P:vesicle-mediated transport"/>
    <property type="evidence" value="ECO:0007669"/>
    <property type="project" value="InterPro"/>
</dbReference>
<proteinExistence type="inferred from homology"/>
<gene>
    <name evidence="2" type="ORF">QBC37DRAFT_108465</name>
</gene>
<dbReference type="AlphaFoldDB" id="A0AAN6YIZ1"/>
<dbReference type="InterPro" id="IPR043127">
    <property type="entry name" value="Sec-1-like_dom3a"/>
</dbReference>
<comment type="similarity">
    <text evidence="1">Belongs to the STXBP/unc-18/SEC1 family.</text>
</comment>